<gene>
    <name evidence="3" type="ORF">PPENT_87.1.T0740023</name>
</gene>
<feature type="compositionally biased region" description="Polar residues" evidence="1">
    <location>
        <begin position="334"/>
        <end position="344"/>
    </location>
</feature>
<dbReference type="AlphaFoldDB" id="A0A8S1VWQ5"/>
<name>A0A8S1VWQ5_9CILI</name>
<sequence>MFDNFIDQRIANEVDLLKRRKDRVTNQNQKDNNQEDEDDFDGYIQYTHIEHLKEFKQVRVGFEGKSLSEWKSALYYFIIEYQNYPIQPVKIKFPKEFRHQYIIQNTGIYCLPDLSERNWKRSTNLEQIINRVIQTFHEIPTYSDYPVDLSFVQLSLNKEEYSIVIKTNKNCALNYTNKINEERQYLEQKKKQLEIMEENQRKKKEEEQAKRIKENEEKQRQLKENEQKIYQNLQQQQNQKEIQQQYNFQNPQPQNQIQYQQQYDQHQFINNRNMNPQVPYQPIAQMNVQAQVNQEQQMINQGFNPNYQQQHIIIQPKNQFQPINNEQFNQIQYPQPQSQSTTNPKIKFIPQSYPNK</sequence>
<protein>
    <recommendedName>
        <fullName evidence="2">UBC core domain-containing protein</fullName>
    </recommendedName>
</protein>
<comment type="caution">
    <text evidence="3">The sequence shown here is derived from an EMBL/GenBank/DDBJ whole genome shotgun (WGS) entry which is preliminary data.</text>
</comment>
<dbReference type="Pfam" id="PF00179">
    <property type="entry name" value="UQ_con"/>
    <property type="match status" value="1"/>
</dbReference>
<proteinExistence type="predicted"/>
<reference evidence="3" key="1">
    <citation type="submission" date="2021-01" db="EMBL/GenBank/DDBJ databases">
        <authorList>
            <consortium name="Genoscope - CEA"/>
            <person name="William W."/>
        </authorList>
    </citation>
    <scope>NUCLEOTIDE SEQUENCE</scope>
</reference>
<dbReference type="Proteomes" id="UP000689195">
    <property type="component" value="Unassembled WGS sequence"/>
</dbReference>
<accession>A0A8S1VWQ5</accession>
<feature type="region of interest" description="Disordered" evidence="1">
    <location>
        <begin position="199"/>
        <end position="223"/>
    </location>
</feature>
<dbReference type="CDD" id="cd00195">
    <property type="entry name" value="UBCc_UEV"/>
    <property type="match status" value="1"/>
</dbReference>
<evidence type="ECO:0000313" key="3">
    <source>
        <dbReference type="EMBL" id="CAD8180272.1"/>
    </source>
</evidence>
<evidence type="ECO:0000256" key="1">
    <source>
        <dbReference type="SAM" id="MobiDB-lite"/>
    </source>
</evidence>
<dbReference type="InterPro" id="IPR000608">
    <property type="entry name" value="UBC"/>
</dbReference>
<organism evidence="3 4">
    <name type="scientific">Paramecium pentaurelia</name>
    <dbReference type="NCBI Taxonomy" id="43138"/>
    <lineage>
        <taxon>Eukaryota</taxon>
        <taxon>Sar</taxon>
        <taxon>Alveolata</taxon>
        <taxon>Ciliophora</taxon>
        <taxon>Intramacronucleata</taxon>
        <taxon>Oligohymenophorea</taxon>
        <taxon>Peniculida</taxon>
        <taxon>Parameciidae</taxon>
        <taxon>Paramecium</taxon>
    </lineage>
</organism>
<evidence type="ECO:0000313" key="4">
    <source>
        <dbReference type="Proteomes" id="UP000689195"/>
    </source>
</evidence>
<dbReference type="OrthoDB" id="311346at2759"/>
<dbReference type="EMBL" id="CAJJDO010000074">
    <property type="protein sequence ID" value="CAD8180272.1"/>
    <property type="molecule type" value="Genomic_DNA"/>
</dbReference>
<evidence type="ECO:0000259" key="2">
    <source>
        <dbReference type="Pfam" id="PF00179"/>
    </source>
</evidence>
<keyword evidence="4" id="KW-1185">Reference proteome</keyword>
<feature type="region of interest" description="Disordered" evidence="1">
    <location>
        <begin position="334"/>
        <end position="356"/>
    </location>
</feature>
<feature type="domain" description="UBC core" evidence="2">
    <location>
        <begin position="49"/>
        <end position="156"/>
    </location>
</feature>